<keyword evidence="4" id="KW-1185">Reference proteome</keyword>
<protein>
    <recommendedName>
        <fullName evidence="2">Rhodanese domain-containing protein</fullName>
    </recommendedName>
</protein>
<evidence type="ECO:0000256" key="1">
    <source>
        <dbReference type="SAM" id="MobiDB-lite"/>
    </source>
</evidence>
<dbReference type="PROSITE" id="PS50206">
    <property type="entry name" value="RHODANESE_3"/>
    <property type="match status" value="1"/>
</dbReference>
<organism evidence="3 4">
    <name type="scientific">Kitasatospora nipponensis</name>
    <dbReference type="NCBI Taxonomy" id="258049"/>
    <lineage>
        <taxon>Bacteria</taxon>
        <taxon>Bacillati</taxon>
        <taxon>Actinomycetota</taxon>
        <taxon>Actinomycetes</taxon>
        <taxon>Kitasatosporales</taxon>
        <taxon>Streptomycetaceae</taxon>
        <taxon>Kitasatospora</taxon>
    </lineage>
</organism>
<sequence length="428" mass="46626">MTAQSPVRWSDPELPWLEERVAAAEIAWLTLEVDLETLRVEIDNFALIHHERLGPLYARLDELEALVAEARAARTGDAGDRLRAEQARRLVEEMPDLEALFDSVRQAEERHADRSGAAGDGAGGAGAGEVPVEPPRRVRPGKEAQRLFRELARLAHPDLSTDPTEQQRRSAFIARVNEAYARGDARELQALTEEWSTAPETAPEPQAPDRRQWLDQRLEWLTARIGELATEQVRLEATAMGSLLGLSPQDPDRLLEELAEQLLARAAAQQAELEGLLAGHPGVPGYAAPGAEAVHNGPFPVPGAAPDPSPDPQPHQESPRMFQQIPTATAQAVPADAVLLDVREQDEWDAGHVEGALHIPIGQFTARIEEVPDAPLYVLCRVGGRSAQVVQYLVGQGREAFNVDGGMFAWEQAGRPMVSSSGAEAFVL</sequence>
<dbReference type="PANTHER" id="PTHR43031:SF1">
    <property type="entry name" value="PYRIDINE NUCLEOTIDE-DISULPHIDE OXIDOREDUCTASE"/>
    <property type="match status" value="1"/>
</dbReference>
<feature type="compositionally biased region" description="Gly residues" evidence="1">
    <location>
        <begin position="118"/>
        <end position="127"/>
    </location>
</feature>
<reference evidence="3 4" key="1">
    <citation type="journal article" date="2019" name="Int. J. Syst. Evol. Microbiol.">
        <title>The Global Catalogue of Microorganisms (GCM) 10K type strain sequencing project: providing services to taxonomists for standard genome sequencing and annotation.</title>
        <authorList>
            <consortium name="The Broad Institute Genomics Platform"/>
            <consortium name="The Broad Institute Genome Sequencing Center for Infectious Disease"/>
            <person name="Wu L."/>
            <person name="Ma J."/>
        </authorList>
    </citation>
    <scope>NUCLEOTIDE SEQUENCE [LARGE SCALE GENOMIC DNA]</scope>
    <source>
        <strain evidence="3 4">JCM 13004</strain>
    </source>
</reference>
<dbReference type="RefSeq" id="WP_344446637.1">
    <property type="nucleotide sequence ID" value="NZ_BAAALF010000270.1"/>
</dbReference>
<dbReference type="InterPro" id="IPR036873">
    <property type="entry name" value="Rhodanese-like_dom_sf"/>
</dbReference>
<dbReference type="SUPFAM" id="SSF52821">
    <property type="entry name" value="Rhodanese/Cell cycle control phosphatase"/>
    <property type="match status" value="1"/>
</dbReference>
<dbReference type="InterPro" id="IPR050229">
    <property type="entry name" value="GlpE_sulfurtransferase"/>
</dbReference>
<evidence type="ECO:0000313" key="4">
    <source>
        <dbReference type="Proteomes" id="UP001500037"/>
    </source>
</evidence>
<dbReference type="PANTHER" id="PTHR43031">
    <property type="entry name" value="FAD-DEPENDENT OXIDOREDUCTASE"/>
    <property type="match status" value="1"/>
</dbReference>
<dbReference type="EMBL" id="BAAALF010000270">
    <property type="protein sequence ID" value="GAA1068869.1"/>
    <property type="molecule type" value="Genomic_DNA"/>
</dbReference>
<gene>
    <name evidence="3" type="ORF">GCM10009665_73900</name>
</gene>
<evidence type="ECO:0000259" key="2">
    <source>
        <dbReference type="PROSITE" id="PS50206"/>
    </source>
</evidence>
<comment type="caution">
    <text evidence="3">The sequence shown here is derived from an EMBL/GenBank/DDBJ whole genome shotgun (WGS) entry which is preliminary data.</text>
</comment>
<accession>A0ABN1T7P2</accession>
<dbReference type="InterPro" id="IPR001763">
    <property type="entry name" value="Rhodanese-like_dom"/>
</dbReference>
<dbReference type="SMART" id="SM00450">
    <property type="entry name" value="RHOD"/>
    <property type="match status" value="1"/>
</dbReference>
<feature type="compositionally biased region" description="Pro residues" evidence="1">
    <location>
        <begin position="299"/>
        <end position="313"/>
    </location>
</feature>
<feature type="region of interest" description="Disordered" evidence="1">
    <location>
        <begin position="108"/>
        <end position="137"/>
    </location>
</feature>
<proteinExistence type="predicted"/>
<evidence type="ECO:0000313" key="3">
    <source>
        <dbReference type="EMBL" id="GAA1068869.1"/>
    </source>
</evidence>
<dbReference type="Gene3D" id="3.40.250.10">
    <property type="entry name" value="Rhodanese-like domain"/>
    <property type="match status" value="1"/>
</dbReference>
<feature type="domain" description="Rhodanese" evidence="2">
    <location>
        <begin position="333"/>
        <end position="419"/>
    </location>
</feature>
<dbReference type="Pfam" id="PF00581">
    <property type="entry name" value="Rhodanese"/>
    <property type="match status" value="1"/>
</dbReference>
<dbReference type="Proteomes" id="UP001500037">
    <property type="component" value="Unassembled WGS sequence"/>
</dbReference>
<dbReference type="CDD" id="cd00158">
    <property type="entry name" value="RHOD"/>
    <property type="match status" value="1"/>
</dbReference>
<name>A0ABN1T7P2_9ACTN</name>
<feature type="region of interest" description="Disordered" evidence="1">
    <location>
        <begin position="288"/>
        <end position="319"/>
    </location>
</feature>